<feature type="transmembrane region" description="Helical" evidence="9">
    <location>
        <begin position="12"/>
        <end position="31"/>
    </location>
</feature>
<sequence>MFNLVDNSEGVYVACCAIGIYLVFSLLKSFFLRRRLPYPPGPPEKSWLSGNLSDIPTDKPWVTYTNWKDTYGDIIHLRVYGQHTIILNSLDVAKELMEQRPKIYSDRPYFTMVDLMEWSFNVGLMPYGDLWRSHRRIFQQSFRKQVARGYEQIQTQKVVEMLRNLLETPDDFREHYKTVASASIVSVVYGFDLQAKGDPFVDLSEAAVEKLSNSVFPGSKAVNALPILKHLPEWFPGAGFQRYAREARIATRRMRNAPFELTKKAMSVGTAVPSIVAGYLSGEHSFVNDQLLKDVAATSYAAGSDTTASALGTFFLAMAMFPDVQKKAQQEIDAVTEGSRLVTLDDRQSLLYTEAVFREILRWRPVLPLGVAHCAYTDDVFRDYYIPKGCTVIINTWALSRDPEKYDEPEAFKPERYFDEHGNLNDDEVNYAFGFGRRQGLPWPSLCLCYGKLKFLFKNGQSF</sequence>
<keyword evidence="11" id="KW-1185">Reference proteome</keyword>
<protein>
    <recommendedName>
        <fullName evidence="12">Cytochrome P450</fullName>
    </recommendedName>
</protein>
<evidence type="ECO:0000256" key="3">
    <source>
        <dbReference type="ARBA" id="ARBA00010617"/>
    </source>
</evidence>
<evidence type="ECO:0000256" key="1">
    <source>
        <dbReference type="ARBA" id="ARBA00001971"/>
    </source>
</evidence>
<comment type="cofactor">
    <cofactor evidence="1">
        <name>heme</name>
        <dbReference type="ChEBI" id="CHEBI:30413"/>
    </cofactor>
</comment>
<evidence type="ECO:0000256" key="6">
    <source>
        <dbReference type="ARBA" id="ARBA00023002"/>
    </source>
</evidence>
<name>A0A8H4VPU4_9AGAR</name>
<evidence type="ECO:0000256" key="2">
    <source>
        <dbReference type="ARBA" id="ARBA00005179"/>
    </source>
</evidence>
<keyword evidence="5" id="KW-0479">Metal-binding</keyword>
<dbReference type="Proteomes" id="UP000521872">
    <property type="component" value="Unassembled WGS sequence"/>
</dbReference>
<keyword evidence="8" id="KW-0503">Monooxygenase</keyword>
<dbReference type="InterPro" id="IPR050364">
    <property type="entry name" value="Cytochrome_P450_fung"/>
</dbReference>
<dbReference type="PANTHER" id="PTHR46300">
    <property type="entry name" value="P450, PUTATIVE (EUROFUNG)-RELATED-RELATED"/>
    <property type="match status" value="1"/>
</dbReference>
<evidence type="ECO:0000313" key="10">
    <source>
        <dbReference type="EMBL" id="KAF4617908.1"/>
    </source>
</evidence>
<dbReference type="GO" id="GO:0004497">
    <property type="term" value="F:monooxygenase activity"/>
    <property type="evidence" value="ECO:0007669"/>
    <property type="project" value="UniProtKB-KW"/>
</dbReference>
<organism evidence="10 11">
    <name type="scientific">Agrocybe pediades</name>
    <dbReference type="NCBI Taxonomy" id="84607"/>
    <lineage>
        <taxon>Eukaryota</taxon>
        <taxon>Fungi</taxon>
        <taxon>Dikarya</taxon>
        <taxon>Basidiomycota</taxon>
        <taxon>Agaricomycotina</taxon>
        <taxon>Agaricomycetes</taxon>
        <taxon>Agaricomycetidae</taxon>
        <taxon>Agaricales</taxon>
        <taxon>Agaricineae</taxon>
        <taxon>Strophariaceae</taxon>
        <taxon>Agrocybe</taxon>
    </lineage>
</organism>
<dbReference type="Pfam" id="PF00067">
    <property type="entry name" value="p450"/>
    <property type="match status" value="1"/>
</dbReference>
<dbReference type="InterPro" id="IPR001128">
    <property type="entry name" value="Cyt_P450"/>
</dbReference>
<dbReference type="AlphaFoldDB" id="A0A8H4VPU4"/>
<evidence type="ECO:0000256" key="9">
    <source>
        <dbReference type="SAM" id="Phobius"/>
    </source>
</evidence>
<evidence type="ECO:0000256" key="7">
    <source>
        <dbReference type="ARBA" id="ARBA00023004"/>
    </source>
</evidence>
<comment type="similarity">
    <text evidence="3">Belongs to the cytochrome P450 family.</text>
</comment>
<dbReference type="InterPro" id="IPR036396">
    <property type="entry name" value="Cyt_P450_sf"/>
</dbReference>
<dbReference type="Gene3D" id="1.10.630.10">
    <property type="entry name" value="Cytochrome P450"/>
    <property type="match status" value="1"/>
</dbReference>
<evidence type="ECO:0000256" key="8">
    <source>
        <dbReference type="ARBA" id="ARBA00023033"/>
    </source>
</evidence>
<dbReference type="SUPFAM" id="SSF48264">
    <property type="entry name" value="Cytochrome P450"/>
    <property type="match status" value="1"/>
</dbReference>
<evidence type="ECO:0000256" key="4">
    <source>
        <dbReference type="ARBA" id="ARBA00022617"/>
    </source>
</evidence>
<gene>
    <name evidence="10" type="ORF">D9613_005902</name>
</gene>
<dbReference type="GO" id="GO:0020037">
    <property type="term" value="F:heme binding"/>
    <property type="evidence" value="ECO:0007669"/>
    <property type="project" value="InterPro"/>
</dbReference>
<keyword evidence="4" id="KW-0349">Heme</keyword>
<evidence type="ECO:0000313" key="11">
    <source>
        <dbReference type="Proteomes" id="UP000521872"/>
    </source>
</evidence>
<dbReference type="PANTHER" id="PTHR46300:SF7">
    <property type="entry name" value="P450, PUTATIVE (EUROFUNG)-RELATED"/>
    <property type="match status" value="1"/>
</dbReference>
<reference evidence="10 11" key="1">
    <citation type="submission" date="2019-12" db="EMBL/GenBank/DDBJ databases">
        <authorList>
            <person name="Floudas D."/>
            <person name="Bentzer J."/>
            <person name="Ahren D."/>
            <person name="Johansson T."/>
            <person name="Persson P."/>
            <person name="Tunlid A."/>
        </authorList>
    </citation>
    <scope>NUCLEOTIDE SEQUENCE [LARGE SCALE GENOMIC DNA]</scope>
    <source>
        <strain evidence="10 11">CBS 102.39</strain>
    </source>
</reference>
<evidence type="ECO:0008006" key="12">
    <source>
        <dbReference type="Google" id="ProtNLM"/>
    </source>
</evidence>
<dbReference type="GO" id="GO:0016705">
    <property type="term" value="F:oxidoreductase activity, acting on paired donors, with incorporation or reduction of molecular oxygen"/>
    <property type="evidence" value="ECO:0007669"/>
    <property type="project" value="InterPro"/>
</dbReference>
<keyword evidence="6" id="KW-0560">Oxidoreductase</keyword>
<proteinExistence type="inferred from homology"/>
<keyword evidence="9" id="KW-0812">Transmembrane</keyword>
<comment type="pathway">
    <text evidence="2">Secondary metabolite biosynthesis.</text>
</comment>
<comment type="caution">
    <text evidence="10">The sequence shown here is derived from an EMBL/GenBank/DDBJ whole genome shotgun (WGS) entry which is preliminary data.</text>
</comment>
<keyword evidence="9" id="KW-1133">Transmembrane helix</keyword>
<keyword evidence="7" id="KW-0408">Iron</keyword>
<keyword evidence="9" id="KW-0472">Membrane</keyword>
<dbReference type="GO" id="GO:0005506">
    <property type="term" value="F:iron ion binding"/>
    <property type="evidence" value="ECO:0007669"/>
    <property type="project" value="InterPro"/>
</dbReference>
<accession>A0A8H4VPU4</accession>
<dbReference type="CDD" id="cd11065">
    <property type="entry name" value="CYP64-like"/>
    <property type="match status" value="1"/>
</dbReference>
<evidence type="ECO:0000256" key="5">
    <source>
        <dbReference type="ARBA" id="ARBA00022723"/>
    </source>
</evidence>
<dbReference type="EMBL" id="JAACJL010000030">
    <property type="protein sequence ID" value="KAF4617908.1"/>
    <property type="molecule type" value="Genomic_DNA"/>
</dbReference>
<dbReference type="PRINTS" id="PR00463">
    <property type="entry name" value="EP450I"/>
</dbReference>
<dbReference type="InterPro" id="IPR002401">
    <property type="entry name" value="Cyt_P450_E_grp-I"/>
</dbReference>